<dbReference type="Proteomes" id="UP000009226">
    <property type="component" value="Chromosome"/>
</dbReference>
<dbReference type="InterPro" id="IPR029052">
    <property type="entry name" value="Metallo-depent_PP-like"/>
</dbReference>
<feature type="transmembrane region" description="Helical" evidence="1">
    <location>
        <begin position="7"/>
        <end position="27"/>
    </location>
</feature>
<keyword evidence="1" id="KW-1133">Transmembrane helix</keyword>
<dbReference type="PANTHER" id="PTHR31302">
    <property type="entry name" value="TRANSMEMBRANE PROTEIN WITH METALLOPHOSPHOESTERASE DOMAIN-RELATED"/>
    <property type="match status" value="1"/>
</dbReference>
<feature type="domain" description="Calcineurin-like phosphoesterase" evidence="2">
    <location>
        <begin position="123"/>
        <end position="283"/>
    </location>
</feature>
<dbReference type="PANTHER" id="PTHR31302:SF0">
    <property type="entry name" value="TRANSMEMBRANE PROTEIN WITH METALLOPHOSPHOESTERASE DOMAIN"/>
    <property type="match status" value="1"/>
</dbReference>
<dbReference type="CDD" id="cd07385">
    <property type="entry name" value="MPP_YkuE_C"/>
    <property type="match status" value="1"/>
</dbReference>
<name>F6BA03_DESCC</name>
<dbReference type="HOGENOM" id="CLU_025443_0_0_9"/>
<dbReference type="Gene3D" id="3.60.21.10">
    <property type="match status" value="1"/>
</dbReference>
<dbReference type="Pfam" id="PF00149">
    <property type="entry name" value="Metallophos"/>
    <property type="match status" value="1"/>
</dbReference>
<dbReference type="KEGG" id="dca:Desca_2133"/>
<dbReference type="InterPro" id="IPR004843">
    <property type="entry name" value="Calcineurin-like_PHP"/>
</dbReference>
<evidence type="ECO:0000256" key="1">
    <source>
        <dbReference type="SAM" id="Phobius"/>
    </source>
</evidence>
<dbReference type="InterPro" id="IPR051158">
    <property type="entry name" value="Metallophosphoesterase_sf"/>
</dbReference>
<dbReference type="STRING" id="868595.Desca_2133"/>
<dbReference type="eggNOG" id="COG1408">
    <property type="taxonomic scope" value="Bacteria"/>
</dbReference>
<proteinExistence type="predicted"/>
<dbReference type="SUPFAM" id="SSF56300">
    <property type="entry name" value="Metallo-dependent phosphatases"/>
    <property type="match status" value="1"/>
</dbReference>
<accession>F6BA03</accession>
<feature type="transmembrane region" description="Helical" evidence="1">
    <location>
        <begin position="33"/>
        <end position="52"/>
    </location>
</feature>
<feature type="transmembrane region" description="Helical" evidence="1">
    <location>
        <begin position="59"/>
        <end position="78"/>
    </location>
</feature>
<keyword evidence="4" id="KW-1185">Reference proteome</keyword>
<gene>
    <name evidence="3" type="ordered locus">Desca_2133</name>
</gene>
<dbReference type="EMBL" id="CP002736">
    <property type="protein sequence ID" value="AEF94972.1"/>
    <property type="molecule type" value="Genomic_DNA"/>
</dbReference>
<organism evidence="3 4">
    <name type="scientific">Desulfotomaculum nigrificans (strain DSM 14880 / VKM B-2319 / CO-1-SRB)</name>
    <name type="common">Desulfotomaculum carboxydivorans</name>
    <dbReference type="NCBI Taxonomy" id="868595"/>
    <lineage>
        <taxon>Bacteria</taxon>
        <taxon>Bacillati</taxon>
        <taxon>Bacillota</taxon>
        <taxon>Clostridia</taxon>
        <taxon>Eubacteriales</taxon>
        <taxon>Desulfotomaculaceae</taxon>
        <taxon>Desulfotomaculum</taxon>
    </lineage>
</organism>
<keyword evidence="1" id="KW-0812">Transmembrane</keyword>
<evidence type="ECO:0000313" key="4">
    <source>
        <dbReference type="Proteomes" id="UP000009226"/>
    </source>
</evidence>
<dbReference type="GO" id="GO:0016787">
    <property type="term" value="F:hydrolase activity"/>
    <property type="evidence" value="ECO:0007669"/>
    <property type="project" value="InterPro"/>
</dbReference>
<dbReference type="RefSeq" id="WP_013810561.1">
    <property type="nucleotide sequence ID" value="NC_015565.1"/>
</dbReference>
<sequence>MRHWLALIILFYTFLNFLIGRQIYGLLKVNKFVFWPVFIILAASPMLGRFGVKALGLIGNFWIVFFYYAAFVAVLGLIVKHKPVIIGCYVIIFLAILYGYGHAKDIQIAHYDLKLPRVAQELHIVMLADIHLDQDKDKGYVAKMVRQINALNPDLVFLVGDIFDDRDVNLLYQEKETFKQIKSQYGVYGVLGNHEYYTGHLDEILKIFKEANIRILRDEVTETAGLYIVGREDASRRQRKPLTDLLKGVDRAKPIILLDHQPVALNEAEQAGVNLQLSGHTHRGQFFPNQLITHRIYEDDYGYLSKGGLQVIVSSGYGTWGPPVRIGTQSEIVDIKINR</sequence>
<protein>
    <submittedName>
        <fullName evidence="3">Metallophosphoesterase</fullName>
    </submittedName>
</protein>
<feature type="transmembrane region" description="Helical" evidence="1">
    <location>
        <begin position="84"/>
        <end position="101"/>
    </location>
</feature>
<evidence type="ECO:0000313" key="3">
    <source>
        <dbReference type="EMBL" id="AEF94972.1"/>
    </source>
</evidence>
<dbReference type="AlphaFoldDB" id="F6BA03"/>
<keyword evidence="1" id="KW-0472">Membrane</keyword>
<reference evidence="3" key="1">
    <citation type="submission" date="2011-05" db="EMBL/GenBank/DDBJ databases">
        <title>Complete sequence of Desulfotomaculum carboxydivorans CO-1-SRB.</title>
        <authorList>
            <consortium name="US DOE Joint Genome Institute"/>
            <person name="Lucas S."/>
            <person name="Han J."/>
            <person name="Lapidus A."/>
            <person name="Cheng J.-F."/>
            <person name="Goodwin L."/>
            <person name="Pitluck S."/>
            <person name="Peters L."/>
            <person name="Mikhailova N."/>
            <person name="Lu M."/>
            <person name="Han C."/>
            <person name="Tapia R."/>
            <person name="Land M."/>
            <person name="Hauser L."/>
            <person name="Kyrpides N."/>
            <person name="Ivanova N."/>
            <person name="Pagani I."/>
            <person name="Stams A."/>
            <person name="Plugge C."/>
            <person name="Muyzer G."/>
            <person name="Kuever J."/>
            <person name="Parshina S."/>
            <person name="Ivanova A."/>
            <person name="Nazina T."/>
            <person name="Woyke T."/>
        </authorList>
    </citation>
    <scope>NUCLEOTIDE SEQUENCE [LARGE SCALE GENOMIC DNA]</scope>
    <source>
        <strain evidence="3">CO-1-SRB</strain>
    </source>
</reference>
<evidence type="ECO:0000259" key="2">
    <source>
        <dbReference type="Pfam" id="PF00149"/>
    </source>
</evidence>